<proteinExistence type="predicted"/>
<reference evidence="6 7" key="1">
    <citation type="submission" date="2018-11" db="EMBL/GenBank/DDBJ databases">
        <title>Sequencing the genomes of 1000 actinobacteria strains.</title>
        <authorList>
            <person name="Klenk H.-P."/>
        </authorList>
    </citation>
    <scope>NUCLEOTIDE SEQUENCE [LARGE SCALE GENOMIC DNA]</scope>
    <source>
        <strain evidence="6 7">DSM 44254</strain>
    </source>
</reference>
<keyword evidence="3" id="KW-0804">Transcription</keyword>
<dbReference type="PANTHER" id="PTHR30055">
    <property type="entry name" value="HTH-TYPE TRANSCRIPTIONAL REGULATOR RUTR"/>
    <property type="match status" value="1"/>
</dbReference>
<evidence type="ECO:0000313" key="6">
    <source>
        <dbReference type="EMBL" id="ROO83497.1"/>
    </source>
</evidence>
<dbReference type="RefSeq" id="WP_123662718.1">
    <property type="nucleotide sequence ID" value="NZ_RJKE01000001.1"/>
</dbReference>
<dbReference type="InterPro" id="IPR001647">
    <property type="entry name" value="HTH_TetR"/>
</dbReference>
<dbReference type="PROSITE" id="PS50977">
    <property type="entry name" value="HTH_TETR_2"/>
    <property type="match status" value="1"/>
</dbReference>
<accession>A0A3N1CQA5</accession>
<dbReference type="OrthoDB" id="6929199at2"/>
<dbReference type="GO" id="GO:0003700">
    <property type="term" value="F:DNA-binding transcription factor activity"/>
    <property type="evidence" value="ECO:0007669"/>
    <property type="project" value="TreeGrafter"/>
</dbReference>
<dbReference type="PANTHER" id="PTHR30055:SF234">
    <property type="entry name" value="HTH-TYPE TRANSCRIPTIONAL REGULATOR BETI"/>
    <property type="match status" value="1"/>
</dbReference>
<dbReference type="Pfam" id="PF00440">
    <property type="entry name" value="TetR_N"/>
    <property type="match status" value="1"/>
</dbReference>
<dbReference type="InterPro" id="IPR009057">
    <property type="entry name" value="Homeodomain-like_sf"/>
</dbReference>
<keyword evidence="1" id="KW-0805">Transcription regulation</keyword>
<dbReference type="Pfam" id="PF17940">
    <property type="entry name" value="TetR_C_31"/>
    <property type="match status" value="1"/>
</dbReference>
<keyword evidence="2 4" id="KW-0238">DNA-binding</keyword>
<evidence type="ECO:0000256" key="4">
    <source>
        <dbReference type="PROSITE-ProRule" id="PRU00335"/>
    </source>
</evidence>
<gene>
    <name evidence="6" type="ORF">EDD29_1000</name>
</gene>
<keyword evidence="7" id="KW-1185">Reference proteome</keyword>
<sequence length="200" mass="20272">MSTAARERIIGATLRLVAEDGVGAVSNRRVAAEAGVSLGTLTYHFAAQGELLHAALTRFVDVEIERISGLALGFAGAALTPHEAAAEVERAIVALAGTREQIATLELHLQAARDPSLQEAAARSVAAYDALAAAILDALGVPDPGRHAPVVVSLLYGLAVRRLSTGDSRATGTADALATLLTGILATAPGIPKGADSTGP</sequence>
<dbReference type="GO" id="GO:0000976">
    <property type="term" value="F:transcription cis-regulatory region binding"/>
    <property type="evidence" value="ECO:0007669"/>
    <property type="project" value="TreeGrafter"/>
</dbReference>
<dbReference type="InterPro" id="IPR041583">
    <property type="entry name" value="TetR_C_31"/>
</dbReference>
<evidence type="ECO:0000259" key="5">
    <source>
        <dbReference type="PROSITE" id="PS50977"/>
    </source>
</evidence>
<dbReference type="Gene3D" id="1.10.357.10">
    <property type="entry name" value="Tetracycline Repressor, domain 2"/>
    <property type="match status" value="1"/>
</dbReference>
<evidence type="ECO:0000256" key="1">
    <source>
        <dbReference type="ARBA" id="ARBA00023015"/>
    </source>
</evidence>
<evidence type="ECO:0000313" key="7">
    <source>
        <dbReference type="Proteomes" id="UP000272400"/>
    </source>
</evidence>
<dbReference type="SUPFAM" id="SSF46689">
    <property type="entry name" value="Homeodomain-like"/>
    <property type="match status" value="1"/>
</dbReference>
<name>A0A3N1CQA5_9ACTN</name>
<organism evidence="6 7">
    <name type="scientific">Actinocorallia herbida</name>
    <dbReference type="NCBI Taxonomy" id="58109"/>
    <lineage>
        <taxon>Bacteria</taxon>
        <taxon>Bacillati</taxon>
        <taxon>Actinomycetota</taxon>
        <taxon>Actinomycetes</taxon>
        <taxon>Streptosporangiales</taxon>
        <taxon>Thermomonosporaceae</taxon>
        <taxon>Actinocorallia</taxon>
    </lineage>
</organism>
<dbReference type="AlphaFoldDB" id="A0A3N1CQA5"/>
<evidence type="ECO:0000256" key="2">
    <source>
        <dbReference type="ARBA" id="ARBA00023125"/>
    </source>
</evidence>
<dbReference type="PRINTS" id="PR00455">
    <property type="entry name" value="HTHTETR"/>
</dbReference>
<evidence type="ECO:0000256" key="3">
    <source>
        <dbReference type="ARBA" id="ARBA00023163"/>
    </source>
</evidence>
<dbReference type="InterPro" id="IPR050109">
    <property type="entry name" value="HTH-type_TetR-like_transc_reg"/>
</dbReference>
<feature type="domain" description="HTH tetR-type" evidence="5">
    <location>
        <begin position="3"/>
        <end position="63"/>
    </location>
</feature>
<dbReference type="EMBL" id="RJKE01000001">
    <property type="protein sequence ID" value="ROO83497.1"/>
    <property type="molecule type" value="Genomic_DNA"/>
</dbReference>
<comment type="caution">
    <text evidence="6">The sequence shown here is derived from an EMBL/GenBank/DDBJ whole genome shotgun (WGS) entry which is preliminary data.</text>
</comment>
<protein>
    <submittedName>
        <fullName evidence="6">TetR family transcriptional regulator</fullName>
    </submittedName>
</protein>
<feature type="DNA-binding region" description="H-T-H motif" evidence="4">
    <location>
        <begin position="26"/>
        <end position="45"/>
    </location>
</feature>
<dbReference type="Proteomes" id="UP000272400">
    <property type="component" value="Unassembled WGS sequence"/>
</dbReference>